<dbReference type="OrthoDB" id="446074at2759"/>
<proteinExistence type="inferred from homology"/>
<dbReference type="Gene3D" id="1.10.287.310">
    <property type="match status" value="1"/>
</dbReference>
<accession>A0A8H5HRC9</accession>
<reference evidence="17 18" key="1">
    <citation type="journal article" date="2020" name="ISME J.">
        <title>Uncovering the hidden diversity of litter-decomposition mechanisms in mushroom-forming fungi.</title>
        <authorList>
            <person name="Floudas D."/>
            <person name="Bentzer J."/>
            <person name="Ahren D."/>
            <person name="Johansson T."/>
            <person name="Persson P."/>
            <person name="Tunlid A."/>
        </authorList>
    </citation>
    <scope>NUCLEOTIDE SEQUENCE [LARGE SCALE GENOMIC DNA]</scope>
    <source>
        <strain evidence="17 18">CBS 661.87</strain>
    </source>
</reference>
<dbReference type="NCBIfam" id="TIGR02129">
    <property type="entry name" value="hisA_euk"/>
    <property type="match status" value="1"/>
</dbReference>
<evidence type="ECO:0000256" key="4">
    <source>
        <dbReference type="ARBA" id="ARBA00009667"/>
    </source>
</evidence>
<organism evidence="17 18">
    <name type="scientific">Tricholomella constricta</name>
    <dbReference type="NCBI Taxonomy" id="117010"/>
    <lineage>
        <taxon>Eukaryota</taxon>
        <taxon>Fungi</taxon>
        <taxon>Dikarya</taxon>
        <taxon>Basidiomycota</taxon>
        <taxon>Agaricomycotina</taxon>
        <taxon>Agaricomycetes</taxon>
        <taxon>Agaricomycetidae</taxon>
        <taxon>Agaricales</taxon>
        <taxon>Tricholomatineae</taxon>
        <taxon>Lyophyllaceae</taxon>
        <taxon>Tricholomella</taxon>
    </lineage>
</organism>
<dbReference type="InterPro" id="IPR011060">
    <property type="entry name" value="RibuloseP-bd_barrel"/>
</dbReference>
<dbReference type="InterPro" id="IPR013785">
    <property type="entry name" value="Aldolase_TIM"/>
</dbReference>
<comment type="catalytic activity">
    <reaction evidence="1 15">
        <text>1-(5-phospho-beta-D-ribosyl)-5-[(5-phospho-beta-D-ribosylamino)methylideneamino]imidazole-4-carboxamide = 5-[(5-phospho-1-deoxy-D-ribulos-1-ylimino)methylamino]-1-(5-phospho-beta-D-ribosyl)imidazole-4-carboxamide</text>
        <dbReference type="Rhea" id="RHEA:15469"/>
        <dbReference type="ChEBI" id="CHEBI:58435"/>
        <dbReference type="ChEBI" id="CHEBI:58525"/>
        <dbReference type="EC" id="5.3.1.16"/>
    </reaction>
</comment>
<comment type="similarity">
    <text evidence="3">Belongs to the universal ribosomal protein uL29 family.</text>
</comment>
<evidence type="ECO:0000256" key="15">
    <source>
        <dbReference type="RuleBase" id="RU364022"/>
    </source>
</evidence>
<dbReference type="SUPFAM" id="SSF51366">
    <property type="entry name" value="Ribulose-phoshate binding barrel"/>
    <property type="match status" value="1"/>
</dbReference>
<dbReference type="PANTHER" id="PTHR43090">
    <property type="entry name" value="1-(5-PHOSPHORIBOSYL)-5-[(5-PHOSPHORIBOSYLAMINO)METHYLIDENEAMINO] IMIDAZOLE-4-CARBOXAMIDE ISOMERASE"/>
    <property type="match status" value="1"/>
</dbReference>
<evidence type="ECO:0000256" key="16">
    <source>
        <dbReference type="SAM" id="Coils"/>
    </source>
</evidence>
<dbReference type="GO" id="GO:0003735">
    <property type="term" value="F:structural constituent of ribosome"/>
    <property type="evidence" value="ECO:0007669"/>
    <property type="project" value="InterPro"/>
</dbReference>
<evidence type="ECO:0000256" key="5">
    <source>
        <dbReference type="ARBA" id="ARBA00012550"/>
    </source>
</evidence>
<dbReference type="PANTHER" id="PTHR43090:SF2">
    <property type="entry name" value="1-(5-PHOSPHORIBOSYL)-5-[(5-PHOSPHORIBOSYLAMINO)METHYLIDENEAMINO] IMIDAZOLE-4-CARBOXAMIDE ISOMERASE"/>
    <property type="match status" value="1"/>
</dbReference>
<dbReference type="GO" id="GO:0000105">
    <property type="term" value="P:L-histidine biosynthetic process"/>
    <property type="evidence" value="ECO:0007669"/>
    <property type="project" value="UniProtKB-UniPathway"/>
</dbReference>
<evidence type="ECO:0000256" key="13">
    <source>
        <dbReference type="ARBA" id="ARBA00031376"/>
    </source>
</evidence>
<keyword evidence="15" id="KW-0963">Cytoplasm</keyword>
<dbReference type="InterPro" id="IPR036049">
    <property type="entry name" value="Ribosomal_uL29_sf"/>
</dbReference>
<dbReference type="GO" id="GO:0000162">
    <property type="term" value="P:L-tryptophan biosynthetic process"/>
    <property type="evidence" value="ECO:0007669"/>
    <property type="project" value="TreeGrafter"/>
</dbReference>
<dbReference type="PROSITE" id="PS00579">
    <property type="entry name" value="RIBOSOMAL_L29"/>
    <property type="match status" value="1"/>
</dbReference>
<dbReference type="Pfam" id="PF00831">
    <property type="entry name" value="Ribosomal_L29"/>
    <property type="match status" value="1"/>
</dbReference>
<evidence type="ECO:0000256" key="2">
    <source>
        <dbReference type="ARBA" id="ARBA00005133"/>
    </source>
</evidence>
<comment type="subcellular location">
    <subcellularLocation>
        <location evidence="15">Cytoplasm</location>
    </subcellularLocation>
</comment>
<feature type="coiled-coil region" evidence="16">
    <location>
        <begin position="296"/>
        <end position="323"/>
    </location>
</feature>
<dbReference type="NCBIfam" id="TIGR00012">
    <property type="entry name" value="L29"/>
    <property type="match status" value="1"/>
</dbReference>
<dbReference type="GO" id="GO:0003949">
    <property type="term" value="F:1-(5-phosphoribosyl)-5-[(5-phosphoribosylamino)methylideneamino]imidazole-4-carboxamide isomerase activity"/>
    <property type="evidence" value="ECO:0007669"/>
    <property type="project" value="UniProtKB-EC"/>
</dbReference>
<evidence type="ECO:0000256" key="6">
    <source>
        <dbReference type="ARBA" id="ARBA00018464"/>
    </source>
</evidence>
<dbReference type="FunFam" id="3.20.20.70:FF:000110">
    <property type="entry name" value="1-(5-phosphoribosyl)-5-[(5-phosphoribosylamino)methylideneamino] imidazole-4-carboxamide isomerase, chloroplastic"/>
    <property type="match status" value="1"/>
</dbReference>
<sequence>MRRSVFRPCIDLHDGQVKQIVGGTLSDSSPETLETNFVASQSSGDFARLYRDNKLEGGHVIKLGPRNDAAAREALQAWPGGLQIGGGISDQNAQEWLDAGASKVIVTSYLFPDAKFSLERLIKISSAVGKDRLVVDVSCRRRGDQWLVAMNKWQVITDMEVSEDSLRLLSEYCSEILIHAADVEGLCQGIDEALVEKLGQWVQIPTTYAGGAKDIGDLDLVERLSGGRVDLTYGSALDIFGGSFVKFEDLVRKNTEKQLHEIRFATQTWIVEACDRYARRSSRLTTTKMPGKVKAYELQSKSKNDLSKQLQELKTELLTLRVQKIAGGSASKLTKISTVRKSIARVLTVMNQKARQNLREYYKDKKYIPLDLRVKKTRAIRRRLTKHEASIKTLKQRKKEANFPVRKYAVKA</sequence>
<dbReference type="Gene3D" id="6.10.250.3450">
    <property type="match status" value="1"/>
</dbReference>
<comment type="caution">
    <text evidence="17">The sequence shown here is derived from an EMBL/GenBank/DDBJ whole genome shotgun (WGS) entry which is preliminary data.</text>
</comment>
<comment type="pathway">
    <text evidence="2 15">Amino-acid biosynthesis; L-histidine biosynthesis; L-histidine from 5-phospho-alpha-D-ribose 1-diphosphate: step 4/9.</text>
</comment>
<dbReference type="InterPro" id="IPR006062">
    <property type="entry name" value="His_biosynth"/>
</dbReference>
<dbReference type="UniPathway" id="UPA00031">
    <property type="reaction ID" value="UER00009"/>
</dbReference>
<dbReference type="InterPro" id="IPR011858">
    <property type="entry name" value="His6/HISN3"/>
</dbReference>
<dbReference type="SUPFAM" id="SSF46561">
    <property type="entry name" value="Ribosomal protein L29 (L29p)"/>
    <property type="match status" value="1"/>
</dbReference>
<dbReference type="AlphaFoldDB" id="A0A8H5HRC9"/>
<dbReference type="HAMAP" id="MF_00374">
    <property type="entry name" value="Ribosomal_uL29"/>
    <property type="match status" value="1"/>
</dbReference>
<gene>
    <name evidence="17" type="ORF">D9615_000410</name>
</gene>
<dbReference type="Proteomes" id="UP000565441">
    <property type="component" value="Unassembled WGS sequence"/>
</dbReference>
<dbReference type="CDD" id="cd00427">
    <property type="entry name" value="Ribosomal_L29_HIP"/>
    <property type="match status" value="1"/>
</dbReference>
<dbReference type="InterPro" id="IPR044524">
    <property type="entry name" value="Isoase_HisA-like"/>
</dbReference>
<evidence type="ECO:0000256" key="7">
    <source>
        <dbReference type="ARBA" id="ARBA00022605"/>
    </source>
</evidence>
<evidence type="ECO:0000256" key="14">
    <source>
        <dbReference type="RuleBase" id="RU003657"/>
    </source>
</evidence>
<evidence type="ECO:0000256" key="3">
    <source>
        <dbReference type="ARBA" id="ARBA00009254"/>
    </source>
</evidence>
<dbReference type="EC" id="5.3.1.16" evidence="5 15"/>
<dbReference type="EMBL" id="JAACJP010000001">
    <property type="protein sequence ID" value="KAF5387829.1"/>
    <property type="molecule type" value="Genomic_DNA"/>
</dbReference>
<dbReference type="Pfam" id="PF00977">
    <property type="entry name" value="His_biosynth"/>
    <property type="match status" value="1"/>
</dbReference>
<keyword evidence="10 15" id="KW-0413">Isomerase</keyword>
<keyword evidence="16" id="KW-0175">Coiled coil</keyword>
<dbReference type="GO" id="GO:0006412">
    <property type="term" value="P:translation"/>
    <property type="evidence" value="ECO:0007669"/>
    <property type="project" value="InterPro"/>
</dbReference>
<evidence type="ECO:0000256" key="10">
    <source>
        <dbReference type="ARBA" id="ARBA00023235"/>
    </source>
</evidence>
<dbReference type="InterPro" id="IPR001854">
    <property type="entry name" value="Ribosomal_uL29"/>
</dbReference>
<comment type="similarity">
    <text evidence="4 14">Belongs to the HisA/HisF family.</text>
</comment>
<evidence type="ECO:0000256" key="9">
    <source>
        <dbReference type="ARBA" id="ARBA00023102"/>
    </source>
</evidence>
<evidence type="ECO:0000313" key="17">
    <source>
        <dbReference type="EMBL" id="KAF5387829.1"/>
    </source>
</evidence>
<keyword evidence="18" id="KW-1185">Reference proteome</keyword>
<evidence type="ECO:0000256" key="12">
    <source>
        <dbReference type="ARBA" id="ARBA00030547"/>
    </source>
</evidence>
<protein>
    <recommendedName>
        <fullName evidence="6 15">1-(5-phosphoribosyl)-5-[(5-phosphoribosylamino)methylideneamino] imidazole-4-carboxamide isomerase</fullName>
        <ecNumber evidence="5 15">5.3.1.16</ecNumber>
    </recommendedName>
    <alternativeName>
        <fullName evidence="13 15">5-proFAR isomerase</fullName>
    </alternativeName>
    <alternativeName>
        <fullName evidence="12 15">Phosphoribosylformimino-5-aminoimidazole carboxamide ribotide isomerase</fullName>
    </alternativeName>
</protein>
<keyword evidence="8" id="KW-0689">Ribosomal protein</keyword>
<dbReference type="FunFam" id="1.10.287.310:FF:000002">
    <property type="entry name" value="60S ribosomal protein L35"/>
    <property type="match status" value="1"/>
</dbReference>
<evidence type="ECO:0000313" key="18">
    <source>
        <dbReference type="Proteomes" id="UP000565441"/>
    </source>
</evidence>
<dbReference type="GO" id="GO:0022625">
    <property type="term" value="C:cytosolic large ribosomal subunit"/>
    <property type="evidence" value="ECO:0007669"/>
    <property type="project" value="UniProtKB-ARBA"/>
</dbReference>
<evidence type="ECO:0000256" key="11">
    <source>
        <dbReference type="ARBA" id="ARBA00023274"/>
    </source>
</evidence>
<name>A0A8H5HRC9_9AGAR</name>
<dbReference type="FunFam" id="6.10.250.3450:FF:000001">
    <property type="entry name" value="60S ribosomal protein L35"/>
    <property type="match status" value="1"/>
</dbReference>
<dbReference type="GO" id="GO:0030684">
    <property type="term" value="C:preribosome"/>
    <property type="evidence" value="ECO:0007669"/>
    <property type="project" value="UniProtKB-ARBA"/>
</dbReference>
<dbReference type="Gene3D" id="3.20.20.70">
    <property type="entry name" value="Aldolase class I"/>
    <property type="match status" value="1"/>
</dbReference>
<keyword evidence="7 14" id="KW-0028">Amino-acid biosynthesis</keyword>
<keyword evidence="11" id="KW-0687">Ribonucleoprotein</keyword>
<keyword evidence="9 14" id="KW-0368">Histidine biosynthesis</keyword>
<dbReference type="CDD" id="cd04723">
    <property type="entry name" value="HisA_HisF"/>
    <property type="match status" value="1"/>
</dbReference>
<dbReference type="InterPro" id="IPR018254">
    <property type="entry name" value="Ribosomal_uL29_CS"/>
</dbReference>
<evidence type="ECO:0000256" key="1">
    <source>
        <dbReference type="ARBA" id="ARBA00000901"/>
    </source>
</evidence>
<evidence type="ECO:0000256" key="8">
    <source>
        <dbReference type="ARBA" id="ARBA00022980"/>
    </source>
</evidence>